<gene>
    <name evidence="1" type="ORF">AQPE_2249</name>
</gene>
<accession>A0A5K7S9E3</accession>
<dbReference type="Gene3D" id="1.10.1200.10">
    <property type="entry name" value="ACP-like"/>
    <property type="match status" value="1"/>
</dbReference>
<dbReference type="RefSeq" id="WP_318351022.1">
    <property type="nucleotide sequence ID" value="NZ_AP018694.1"/>
</dbReference>
<protein>
    <recommendedName>
        <fullName evidence="3">Acyl carrier protein</fullName>
    </recommendedName>
</protein>
<dbReference type="Proteomes" id="UP001193389">
    <property type="component" value="Chromosome"/>
</dbReference>
<dbReference type="KEGG" id="anf:AQPE_2249"/>
<dbReference type="SUPFAM" id="SSF47336">
    <property type="entry name" value="ACP-like"/>
    <property type="match status" value="1"/>
</dbReference>
<evidence type="ECO:0000313" key="2">
    <source>
        <dbReference type="Proteomes" id="UP001193389"/>
    </source>
</evidence>
<organism evidence="1 2">
    <name type="scientific">Aquipluma nitroreducens</name>
    <dbReference type="NCBI Taxonomy" id="2010828"/>
    <lineage>
        <taxon>Bacteria</taxon>
        <taxon>Pseudomonadati</taxon>
        <taxon>Bacteroidota</taxon>
        <taxon>Bacteroidia</taxon>
        <taxon>Marinilabiliales</taxon>
        <taxon>Prolixibacteraceae</taxon>
        <taxon>Aquipluma</taxon>
    </lineage>
</organism>
<dbReference type="InterPro" id="IPR036736">
    <property type="entry name" value="ACP-like_sf"/>
</dbReference>
<reference evidence="1" key="1">
    <citation type="journal article" date="2020" name="Int. J. Syst. Evol. Microbiol.">
        <title>Aquipluma nitroreducens gen. nov. sp. nov., a novel facultatively anaerobic bacterium isolated from a freshwater lake.</title>
        <authorList>
            <person name="Watanabe M."/>
            <person name="Kojima H."/>
            <person name="Fukui M."/>
        </authorList>
    </citation>
    <scope>NUCLEOTIDE SEQUENCE</scope>
    <source>
        <strain evidence="1">MeG22</strain>
    </source>
</reference>
<dbReference type="AlphaFoldDB" id="A0A5K7S9E3"/>
<evidence type="ECO:0000313" key="1">
    <source>
        <dbReference type="EMBL" id="BBE18089.1"/>
    </source>
</evidence>
<proteinExistence type="predicted"/>
<dbReference type="EMBL" id="AP018694">
    <property type="protein sequence ID" value="BBE18089.1"/>
    <property type="molecule type" value="Genomic_DNA"/>
</dbReference>
<keyword evidence="2" id="KW-1185">Reference proteome</keyword>
<name>A0A5K7S9E3_9BACT</name>
<evidence type="ECO:0008006" key="3">
    <source>
        <dbReference type="Google" id="ProtNLM"/>
    </source>
</evidence>
<sequence length="83" mass="9917">MENKTNQRTLYKVLRKTGVRRDRIKLEASFTDDLNFDQVDWALFVFYLEGLFKIQLEDQEITELSLVNDTLEIVNKRTKVEFS</sequence>